<feature type="compositionally biased region" description="Acidic residues" evidence="1">
    <location>
        <begin position="124"/>
        <end position="152"/>
    </location>
</feature>
<gene>
    <name evidence="3" type="ORF">NE857_08445</name>
</gene>
<sequence>MSAEETSAAETSAAETDHTVRDGRVDDGTDEPATPESAAQEPAKDDTGHYALKYQGPYTELPSRPRTPLPAAPVWLPLAVLGVGVLALFLATFDRPGIGLVITGVVAGLTAVTALMVRPAIAESADDGEGEGGEDPADGTEHEEDAGEEGEAAEEHEGPDRYRHAWSAVYGILAVVLLATAALRDAGWVLAWTLIGAFFLASLAFAVHNPAARRNTVGVAAGSMALLRNALAVPVFLSRPLVRSRASSLVLVHTLVTTGATLGVLVVFGLLLAFANPVFAFYAEELIDSVYRRLQTLSPAGALLTAVFTGAAVLAARRRPSPPVVRIVPAGGHTDPAEPAAASAKAARPWPVWVWAVPLGALAVLFTSFLTVQVAAVFGGDEYVQRVAGITYAEYARQGFFQLVAVSLLVLGVVALVLRLVPDQPSGTRVLRNSMLGVLCFLTLIILASAMMRLQLYIDVFGLTRMRVAAEAWIAWSALLFGLILVAGVLNALGRRTRWLPRATVALGAVALAVFAYSNPDLRIAESHHDLDLEAVDTWYLRGLSADAVPGLIDLEGEDRTCALDRIGERLWTSDAFGARNLSRERARSLLAEHDLFGSVSFDGVDRPHCVTPYRY</sequence>
<proteinExistence type="predicted"/>
<evidence type="ECO:0000313" key="3">
    <source>
        <dbReference type="EMBL" id="USY21617.1"/>
    </source>
</evidence>
<feature type="region of interest" description="Disordered" evidence="1">
    <location>
        <begin position="123"/>
        <end position="159"/>
    </location>
</feature>
<feature type="compositionally biased region" description="Basic and acidic residues" evidence="1">
    <location>
        <begin position="15"/>
        <end position="27"/>
    </location>
</feature>
<dbReference type="InterPro" id="IPR025291">
    <property type="entry name" value="DUF4153"/>
</dbReference>
<feature type="transmembrane region" description="Helical" evidence="2">
    <location>
        <begin position="433"/>
        <end position="452"/>
    </location>
</feature>
<feature type="transmembrane region" description="Helical" evidence="2">
    <location>
        <begin position="98"/>
        <end position="117"/>
    </location>
</feature>
<feature type="transmembrane region" description="Helical" evidence="2">
    <location>
        <begin position="190"/>
        <end position="211"/>
    </location>
</feature>
<evidence type="ECO:0000256" key="1">
    <source>
        <dbReference type="SAM" id="MobiDB-lite"/>
    </source>
</evidence>
<feature type="transmembrane region" description="Helical" evidence="2">
    <location>
        <begin position="165"/>
        <end position="183"/>
    </location>
</feature>
<feature type="compositionally biased region" description="Low complexity" evidence="1">
    <location>
        <begin position="1"/>
        <end position="14"/>
    </location>
</feature>
<feature type="transmembrane region" description="Helical" evidence="2">
    <location>
        <begin position="399"/>
        <end position="421"/>
    </location>
</feature>
<feature type="transmembrane region" description="Helical" evidence="2">
    <location>
        <begin position="472"/>
        <end position="492"/>
    </location>
</feature>
<dbReference type="Pfam" id="PF13687">
    <property type="entry name" value="DUF4153"/>
    <property type="match status" value="1"/>
</dbReference>
<feature type="transmembrane region" description="Helical" evidence="2">
    <location>
        <begin position="294"/>
        <end position="316"/>
    </location>
</feature>
<feature type="transmembrane region" description="Helical" evidence="2">
    <location>
        <begin position="217"/>
        <end position="237"/>
    </location>
</feature>
<keyword evidence="4" id="KW-1185">Reference proteome</keyword>
<evidence type="ECO:0000256" key="2">
    <source>
        <dbReference type="SAM" id="Phobius"/>
    </source>
</evidence>
<dbReference type="Proteomes" id="UP001055940">
    <property type="component" value="Chromosome"/>
</dbReference>
<keyword evidence="2" id="KW-0812">Transmembrane</keyword>
<dbReference type="RefSeq" id="WP_254420470.1">
    <property type="nucleotide sequence ID" value="NZ_BAAAJB010000073.1"/>
</dbReference>
<feature type="transmembrane region" description="Helical" evidence="2">
    <location>
        <begin position="352"/>
        <end position="379"/>
    </location>
</feature>
<keyword evidence="2" id="KW-1133">Transmembrane helix</keyword>
<feature type="region of interest" description="Disordered" evidence="1">
    <location>
        <begin position="1"/>
        <end position="50"/>
    </location>
</feature>
<evidence type="ECO:0000313" key="4">
    <source>
        <dbReference type="Proteomes" id="UP001055940"/>
    </source>
</evidence>
<dbReference type="EMBL" id="CP099837">
    <property type="protein sequence ID" value="USY21617.1"/>
    <property type="molecule type" value="Genomic_DNA"/>
</dbReference>
<feature type="transmembrane region" description="Helical" evidence="2">
    <location>
        <begin position="249"/>
        <end position="274"/>
    </location>
</feature>
<keyword evidence="2" id="KW-0472">Membrane</keyword>
<feature type="transmembrane region" description="Helical" evidence="2">
    <location>
        <begin position="72"/>
        <end position="91"/>
    </location>
</feature>
<name>A0ABY5DBA1_9ACTN</name>
<accession>A0ABY5DBA1</accession>
<protein>
    <submittedName>
        <fullName evidence="3">DUF4173 domain-containing protein</fullName>
    </submittedName>
</protein>
<organism evidence="3 4">
    <name type="scientific">Nocardiopsis exhalans</name>
    <dbReference type="NCBI Taxonomy" id="163604"/>
    <lineage>
        <taxon>Bacteria</taxon>
        <taxon>Bacillati</taxon>
        <taxon>Actinomycetota</taxon>
        <taxon>Actinomycetes</taxon>
        <taxon>Streptosporangiales</taxon>
        <taxon>Nocardiopsidaceae</taxon>
        <taxon>Nocardiopsis</taxon>
    </lineage>
</organism>
<reference evidence="3" key="1">
    <citation type="submission" date="2022-06" db="EMBL/GenBank/DDBJ databases">
        <authorList>
            <person name="Ping M."/>
        </authorList>
    </citation>
    <scope>NUCLEOTIDE SEQUENCE</scope>
    <source>
        <strain evidence="3">JCM11759T</strain>
    </source>
</reference>